<feature type="transmembrane region" description="Helical" evidence="6">
    <location>
        <begin position="219"/>
        <end position="238"/>
    </location>
</feature>
<feature type="transmembrane region" description="Helical" evidence="6">
    <location>
        <begin position="12"/>
        <end position="31"/>
    </location>
</feature>
<gene>
    <name evidence="8" type="ORF">QWY31_09810</name>
</gene>
<feature type="domain" description="SSD" evidence="7">
    <location>
        <begin position="632"/>
        <end position="760"/>
    </location>
</feature>
<dbReference type="PANTHER" id="PTHR33406:SF12">
    <property type="entry name" value="BLR2997 PROTEIN"/>
    <property type="match status" value="1"/>
</dbReference>
<evidence type="ECO:0000313" key="8">
    <source>
        <dbReference type="EMBL" id="MDN4165799.1"/>
    </source>
</evidence>
<comment type="caution">
    <text evidence="8">The sequence shown here is derived from an EMBL/GenBank/DDBJ whole genome shotgun (WGS) entry which is preliminary data.</text>
</comment>
<dbReference type="RefSeq" id="WP_320004329.1">
    <property type="nucleotide sequence ID" value="NZ_JAUHJS010000004.1"/>
</dbReference>
<dbReference type="PANTHER" id="PTHR33406">
    <property type="entry name" value="MEMBRANE PROTEIN MJ1562-RELATED"/>
    <property type="match status" value="1"/>
</dbReference>
<dbReference type="Proteomes" id="UP001168552">
    <property type="component" value="Unassembled WGS sequence"/>
</dbReference>
<evidence type="ECO:0000256" key="3">
    <source>
        <dbReference type="ARBA" id="ARBA00022692"/>
    </source>
</evidence>
<dbReference type="InterPro" id="IPR000731">
    <property type="entry name" value="SSD"/>
</dbReference>
<dbReference type="EMBL" id="JAUHJS010000004">
    <property type="protein sequence ID" value="MDN4165799.1"/>
    <property type="molecule type" value="Genomic_DNA"/>
</dbReference>
<proteinExistence type="predicted"/>
<feature type="transmembrane region" description="Helical" evidence="6">
    <location>
        <begin position="347"/>
        <end position="371"/>
    </location>
</feature>
<dbReference type="SUPFAM" id="SSF82866">
    <property type="entry name" value="Multidrug efflux transporter AcrB transmembrane domain"/>
    <property type="match status" value="2"/>
</dbReference>
<feature type="transmembrane region" description="Helical" evidence="6">
    <location>
        <begin position="245"/>
        <end position="269"/>
    </location>
</feature>
<evidence type="ECO:0000256" key="2">
    <source>
        <dbReference type="ARBA" id="ARBA00022475"/>
    </source>
</evidence>
<feature type="transmembrane region" description="Helical" evidence="6">
    <location>
        <begin position="608"/>
        <end position="630"/>
    </location>
</feature>
<dbReference type="Gene3D" id="1.20.1640.10">
    <property type="entry name" value="Multidrug efflux transporter AcrB transmembrane domain"/>
    <property type="match status" value="2"/>
</dbReference>
<evidence type="ECO:0000256" key="1">
    <source>
        <dbReference type="ARBA" id="ARBA00004651"/>
    </source>
</evidence>
<feature type="transmembrane region" description="Helical" evidence="6">
    <location>
        <begin position="275"/>
        <end position="295"/>
    </location>
</feature>
<dbReference type="InterPro" id="IPR050545">
    <property type="entry name" value="Mycobact_MmpL"/>
</dbReference>
<organism evidence="8 9">
    <name type="scientific">Shiella aurantiaca</name>
    <dbReference type="NCBI Taxonomy" id="3058365"/>
    <lineage>
        <taxon>Bacteria</taxon>
        <taxon>Pseudomonadati</taxon>
        <taxon>Bacteroidota</taxon>
        <taxon>Cytophagia</taxon>
        <taxon>Cytophagales</taxon>
        <taxon>Shiellaceae</taxon>
        <taxon>Shiella</taxon>
    </lineage>
</organism>
<reference evidence="8" key="1">
    <citation type="submission" date="2023-06" db="EMBL/GenBank/DDBJ databases">
        <title>Cytophagales bacterium Strain LB-30, isolated from soil.</title>
        <authorList>
            <person name="Liu B."/>
        </authorList>
    </citation>
    <scope>NUCLEOTIDE SEQUENCE</scope>
    <source>
        <strain evidence="8">LB-30</strain>
    </source>
</reference>
<evidence type="ECO:0000256" key="4">
    <source>
        <dbReference type="ARBA" id="ARBA00022989"/>
    </source>
</evidence>
<keyword evidence="5 6" id="KW-0472">Membrane</keyword>
<feature type="domain" description="SSD" evidence="7">
    <location>
        <begin position="248"/>
        <end position="370"/>
    </location>
</feature>
<dbReference type="Pfam" id="PF03176">
    <property type="entry name" value="MMPL"/>
    <property type="match status" value="2"/>
</dbReference>
<sequence>MWTRLAHFVIKNRLVLVIVLGLITATMGYLGRNVTMTYDFTKVVPESDPDMVYFEEFKQLFGEDGNILAIGIKDSSLYTPTNFLRFKYLSDELAKLEGVNNVLSIPRIQRLKKNTEERKFQLDPFFADIPQDQSTLDSLLALVMEQRFYTGQLINPENGATLILVAINKEVLNSPDRQKLIEDIKYLGDRFAESTQIDVHYAGLPFVRSIMAGKVKKELNFFLVLSVIVTGIILLVFFRSWDAVVFPMLIIGVVVVWVVGTLGIFGFKITMLTGLIPPIIVVIGIPNSIYLINKYHQEFERHGNKMKAISTVTRKIGMVTLITNFTTAIGFLVLATTDIIILKEFGIVAGLNILATFIVSFILIPAVFSWLPSPSKQQMKHLSFKPMDKVLTTFDYWIHNRRRWIYSVTIVVVAVSVYGVMQLKTVSYIVDDIPEDTDIMRDMGFFESNFSGVMPLEVVVDTGKKRGVIRLSNLQKVQQLETFLDSIPEISKPVSLVSFIKAARQAYYNNNPAYYQLPNSMDYNFILQYFRDQSDSSGLLKAFVDSTGQKMRITLKMADIGSVEMDKLIRGTIQPRIDSLFADTEVTATVTGTSPLFVKGNRYLVQNLQMSLILAFIIIAIVMGILFVNLRVVLISLIPNIIPLLITAGLMGYFNIALKPSTSLIFCIAFGIAVDDAIHFLAKYRQELFAHNFFVPIAISRSLKETGTSMMYTSIVLFFGFVIFAGSDFGGTVALGVLTSTTLLIAMFTNLLLLPSLLLTFDDGKRRKDAHPLIEQYDEDFYHETDDEEIDLKRLEVQKQE</sequence>
<dbReference type="PROSITE" id="PS50156">
    <property type="entry name" value="SSD"/>
    <property type="match status" value="2"/>
</dbReference>
<comment type="subcellular location">
    <subcellularLocation>
        <location evidence="1">Cell membrane</location>
        <topology evidence="1">Multi-pass membrane protein</topology>
    </subcellularLocation>
</comment>
<feature type="transmembrane region" description="Helical" evidence="6">
    <location>
        <begin position="316"/>
        <end position="341"/>
    </location>
</feature>
<feature type="transmembrane region" description="Helical" evidence="6">
    <location>
        <begin position="709"/>
        <end position="727"/>
    </location>
</feature>
<evidence type="ECO:0000256" key="5">
    <source>
        <dbReference type="ARBA" id="ARBA00023136"/>
    </source>
</evidence>
<keyword evidence="9" id="KW-1185">Reference proteome</keyword>
<keyword evidence="4 6" id="KW-1133">Transmembrane helix</keyword>
<feature type="transmembrane region" description="Helical" evidence="6">
    <location>
        <begin position="637"/>
        <end position="656"/>
    </location>
</feature>
<name>A0ABT8F611_9BACT</name>
<dbReference type="InterPro" id="IPR004869">
    <property type="entry name" value="MMPL_dom"/>
</dbReference>
<keyword evidence="2" id="KW-1003">Cell membrane</keyword>
<keyword evidence="3 6" id="KW-0812">Transmembrane</keyword>
<protein>
    <submittedName>
        <fullName evidence="8">Efflux RND transporter permease subunit</fullName>
    </submittedName>
</protein>
<feature type="transmembrane region" description="Helical" evidence="6">
    <location>
        <begin position="733"/>
        <end position="759"/>
    </location>
</feature>
<feature type="transmembrane region" description="Helical" evidence="6">
    <location>
        <begin position="404"/>
        <end position="421"/>
    </location>
</feature>
<accession>A0ABT8F611</accession>
<evidence type="ECO:0000256" key="6">
    <source>
        <dbReference type="SAM" id="Phobius"/>
    </source>
</evidence>
<evidence type="ECO:0000259" key="7">
    <source>
        <dbReference type="PROSITE" id="PS50156"/>
    </source>
</evidence>
<evidence type="ECO:0000313" key="9">
    <source>
        <dbReference type="Proteomes" id="UP001168552"/>
    </source>
</evidence>
<feature type="transmembrane region" description="Helical" evidence="6">
    <location>
        <begin position="662"/>
        <end position="682"/>
    </location>
</feature>